<evidence type="ECO:0000313" key="2">
    <source>
        <dbReference type="Proteomes" id="UP001151760"/>
    </source>
</evidence>
<sequence>MVLSLLSQMPPTSTPPTIEECLAKLADNIDKLELVGKRLAASTANFVSISTKTTSLNSTIIGTKSNDETTHKTPIVQNNQLETNTPTTIILPSSITPPLNNEEQDKTKASNPTHNMVQVQPANSLKPSGTAVCIISATNPSTNFHSTQNQSVGLPLQCLATTDIQAYCQRGLCFCCLKMSLVSHQCCPPTFVFLRIEPKPPWEPRDPRYKTMILEDKDRFQDGSIDTCMRSKTTILLITVAS</sequence>
<evidence type="ECO:0000313" key="1">
    <source>
        <dbReference type="EMBL" id="GJT81089.1"/>
    </source>
</evidence>
<dbReference type="EMBL" id="BQNB010019052">
    <property type="protein sequence ID" value="GJT81089.1"/>
    <property type="molecule type" value="Genomic_DNA"/>
</dbReference>
<accession>A0ABQ5H0W2</accession>
<gene>
    <name evidence="1" type="ORF">Tco_1055431</name>
</gene>
<keyword evidence="2" id="KW-1185">Reference proteome</keyword>
<dbReference type="Proteomes" id="UP001151760">
    <property type="component" value="Unassembled WGS sequence"/>
</dbReference>
<comment type="caution">
    <text evidence="1">The sequence shown here is derived from an EMBL/GenBank/DDBJ whole genome shotgun (WGS) entry which is preliminary data.</text>
</comment>
<name>A0ABQ5H0W2_9ASTR</name>
<protein>
    <submittedName>
        <fullName evidence="1">Uncharacterized protein</fullName>
    </submittedName>
</protein>
<reference evidence="1" key="1">
    <citation type="journal article" date="2022" name="Int. J. Mol. Sci.">
        <title>Draft Genome of Tanacetum Coccineum: Genomic Comparison of Closely Related Tanacetum-Family Plants.</title>
        <authorList>
            <person name="Yamashiro T."/>
            <person name="Shiraishi A."/>
            <person name="Nakayama K."/>
            <person name="Satake H."/>
        </authorList>
    </citation>
    <scope>NUCLEOTIDE SEQUENCE</scope>
</reference>
<proteinExistence type="predicted"/>
<reference evidence="1" key="2">
    <citation type="submission" date="2022-01" db="EMBL/GenBank/DDBJ databases">
        <authorList>
            <person name="Yamashiro T."/>
            <person name="Shiraishi A."/>
            <person name="Satake H."/>
            <person name="Nakayama K."/>
        </authorList>
    </citation>
    <scope>NUCLEOTIDE SEQUENCE</scope>
</reference>
<organism evidence="1 2">
    <name type="scientific">Tanacetum coccineum</name>
    <dbReference type="NCBI Taxonomy" id="301880"/>
    <lineage>
        <taxon>Eukaryota</taxon>
        <taxon>Viridiplantae</taxon>
        <taxon>Streptophyta</taxon>
        <taxon>Embryophyta</taxon>
        <taxon>Tracheophyta</taxon>
        <taxon>Spermatophyta</taxon>
        <taxon>Magnoliopsida</taxon>
        <taxon>eudicotyledons</taxon>
        <taxon>Gunneridae</taxon>
        <taxon>Pentapetalae</taxon>
        <taxon>asterids</taxon>
        <taxon>campanulids</taxon>
        <taxon>Asterales</taxon>
        <taxon>Asteraceae</taxon>
        <taxon>Asteroideae</taxon>
        <taxon>Anthemideae</taxon>
        <taxon>Anthemidinae</taxon>
        <taxon>Tanacetum</taxon>
    </lineage>
</organism>